<dbReference type="RefSeq" id="WP_218253560.1">
    <property type="nucleotide sequence ID" value="NZ_JABXWD010000390.1"/>
</dbReference>
<protein>
    <submittedName>
        <fullName evidence="1">Uncharacterized protein</fullName>
    </submittedName>
</protein>
<keyword evidence="2" id="KW-1185">Reference proteome</keyword>
<proteinExistence type="predicted"/>
<sequence>MSAERIVQALDFSRQFASTQESRDRKICVCEVLDGVFYSTDRVTAAAVTVRGLEASKMRIHIKDASGVISFLGTCGQDNVTVLEHRRAVLFRRGDGALFGASRFEDAFRPFGRPGDDQNVWKFSVGDMRTVIGVLRSGAAKEDKRLLLEREADGPLRMGMWTKRGKQTIIPIPCTGETIQAEAPPLPKGFMVNCESLDKILALAKVDNVEVGVNVRNNSGYLRFVSRRFGDEAKSDSQDEYLVVLAWLRELGA</sequence>
<dbReference type="Proteomes" id="UP001196980">
    <property type="component" value="Unassembled WGS sequence"/>
</dbReference>
<accession>A0ABS6S2T8</accession>
<comment type="caution">
    <text evidence="1">The sequence shown here is derived from an EMBL/GenBank/DDBJ whole genome shotgun (WGS) entry which is preliminary data.</text>
</comment>
<organism evidence="1 2">
    <name type="scientific">Candidatus Magnetobacterium casense</name>
    <dbReference type="NCBI Taxonomy" id="1455061"/>
    <lineage>
        <taxon>Bacteria</taxon>
        <taxon>Pseudomonadati</taxon>
        <taxon>Nitrospirota</taxon>
        <taxon>Thermodesulfovibrionia</taxon>
        <taxon>Thermodesulfovibrionales</taxon>
        <taxon>Candidatus Magnetobacteriaceae</taxon>
        <taxon>Candidatus Magnetobacterium</taxon>
    </lineage>
</organism>
<evidence type="ECO:0000313" key="1">
    <source>
        <dbReference type="EMBL" id="MBV6342952.1"/>
    </source>
</evidence>
<evidence type="ECO:0000313" key="2">
    <source>
        <dbReference type="Proteomes" id="UP001196980"/>
    </source>
</evidence>
<dbReference type="EMBL" id="JABXWD010000390">
    <property type="protein sequence ID" value="MBV6342952.1"/>
    <property type="molecule type" value="Genomic_DNA"/>
</dbReference>
<name>A0ABS6S2T8_9BACT</name>
<reference evidence="1 2" key="1">
    <citation type="journal article" date="2020" name="J Geophys Res Biogeosci">
        <title>Magnetotaxis as an Adaptation to Enable Bacterial Shuttling of Microbial Sulfur and Sulfur Cycling Across Aquatic Oxic#Anoxic Interfaces.</title>
        <authorList>
            <person name="Li J."/>
            <person name="Liu P."/>
            <person name="Wang J."/>
            <person name="Roberts A.P."/>
            <person name="Pan Y."/>
        </authorList>
    </citation>
    <scope>NUCLEOTIDE SEQUENCE [LARGE SCALE GENOMIC DNA]</scope>
    <source>
        <strain evidence="1 2">MYR-1_YQ</strain>
    </source>
</reference>
<gene>
    <name evidence="1" type="ORF">HWQ67_15325</name>
</gene>